<reference evidence="3 4" key="1">
    <citation type="journal article" date="2020" name="ISME J.">
        <title>Comparative genomics reveals insights into cyanobacterial evolution and habitat adaptation.</title>
        <authorList>
            <person name="Chen M.Y."/>
            <person name="Teng W.K."/>
            <person name="Zhao L."/>
            <person name="Hu C.X."/>
            <person name="Zhou Y.K."/>
            <person name="Han B.P."/>
            <person name="Song L.R."/>
            <person name="Shu W.S."/>
        </authorList>
    </citation>
    <scope>NUCLEOTIDE SEQUENCE [LARGE SCALE GENOMIC DNA]</scope>
    <source>
        <strain evidence="3 4">FACHB-248</strain>
    </source>
</reference>
<evidence type="ECO:0000313" key="4">
    <source>
        <dbReference type="Proteomes" id="UP000660380"/>
    </source>
</evidence>
<dbReference type="Proteomes" id="UP000660380">
    <property type="component" value="Unassembled WGS sequence"/>
</dbReference>
<dbReference type="Gene3D" id="3.30.2310.20">
    <property type="entry name" value="RelE-like"/>
    <property type="match status" value="1"/>
</dbReference>
<keyword evidence="4" id="KW-1185">Reference proteome</keyword>
<proteinExistence type="inferred from homology"/>
<dbReference type="NCBIfam" id="TIGR02385">
    <property type="entry name" value="RelE_StbE"/>
    <property type="match status" value="1"/>
</dbReference>
<accession>A0ABR8GSE4</accession>
<dbReference type="PANTHER" id="PTHR33755:SF6">
    <property type="entry name" value="PLASMID STABILIZATION SYSTEM PROTEIN"/>
    <property type="match status" value="1"/>
</dbReference>
<dbReference type="InterPro" id="IPR035093">
    <property type="entry name" value="RelE/ParE_toxin_dom_sf"/>
</dbReference>
<evidence type="ECO:0000256" key="1">
    <source>
        <dbReference type="ARBA" id="ARBA00006226"/>
    </source>
</evidence>
<dbReference type="Pfam" id="PF05016">
    <property type="entry name" value="ParE_toxin"/>
    <property type="match status" value="1"/>
</dbReference>
<name>A0ABR8GSE4_9CYAN</name>
<sequence>MRVVITAAAKADLIAIGDFIRSQNPERAITFVEELLDRCYALADMPRAYPLVPRYEKFGIRRTVHRDYLIFYRVHKELIEIIRILHGAQDYETLLFLSS</sequence>
<keyword evidence="2" id="KW-1277">Toxin-antitoxin system</keyword>
<dbReference type="RefSeq" id="WP_029636618.1">
    <property type="nucleotide sequence ID" value="NZ_JACJTA010000037.1"/>
</dbReference>
<evidence type="ECO:0000256" key="2">
    <source>
        <dbReference type="ARBA" id="ARBA00022649"/>
    </source>
</evidence>
<organism evidence="3 4">
    <name type="scientific">Scytonema hofmannii FACHB-248</name>
    <dbReference type="NCBI Taxonomy" id="1842502"/>
    <lineage>
        <taxon>Bacteria</taxon>
        <taxon>Bacillati</taxon>
        <taxon>Cyanobacteriota</taxon>
        <taxon>Cyanophyceae</taxon>
        <taxon>Nostocales</taxon>
        <taxon>Scytonemataceae</taxon>
        <taxon>Scytonema</taxon>
    </lineage>
</organism>
<evidence type="ECO:0000313" key="3">
    <source>
        <dbReference type="EMBL" id="MBD2606258.1"/>
    </source>
</evidence>
<dbReference type="EMBL" id="JACJTA010000037">
    <property type="protein sequence ID" value="MBD2606258.1"/>
    <property type="molecule type" value="Genomic_DNA"/>
</dbReference>
<comment type="similarity">
    <text evidence="1">Belongs to the RelE toxin family.</text>
</comment>
<dbReference type="InterPro" id="IPR051803">
    <property type="entry name" value="TA_system_RelE-like_toxin"/>
</dbReference>
<gene>
    <name evidence="3" type="ORF">H6G81_17405</name>
</gene>
<protein>
    <submittedName>
        <fullName evidence="3">Type II toxin-antitoxin system RelE/ParE family toxin</fullName>
    </submittedName>
</protein>
<comment type="caution">
    <text evidence="3">The sequence shown here is derived from an EMBL/GenBank/DDBJ whole genome shotgun (WGS) entry which is preliminary data.</text>
</comment>
<dbReference type="InterPro" id="IPR007712">
    <property type="entry name" value="RelE/ParE_toxin"/>
</dbReference>
<dbReference type="PANTHER" id="PTHR33755">
    <property type="entry name" value="TOXIN PARE1-RELATED"/>
    <property type="match status" value="1"/>
</dbReference>